<dbReference type="RefSeq" id="WP_377603841.1">
    <property type="nucleotide sequence ID" value="NZ_JBHUME010000008.1"/>
</dbReference>
<proteinExistence type="predicted"/>
<keyword evidence="2" id="KW-1185">Reference proteome</keyword>
<evidence type="ECO:0000313" key="1">
    <source>
        <dbReference type="EMBL" id="MFD2613760.1"/>
    </source>
</evidence>
<dbReference type="Proteomes" id="UP001597541">
    <property type="component" value="Unassembled WGS sequence"/>
</dbReference>
<organism evidence="1 2">
    <name type="scientific">Paenibacillus gansuensis</name>
    <dbReference type="NCBI Taxonomy" id="306542"/>
    <lineage>
        <taxon>Bacteria</taxon>
        <taxon>Bacillati</taxon>
        <taxon>Bacillota</taxon>
        <taxon>Bacilli</taxon>
        <taxon>Bacillales</taxon>
        <taxon>Paenibacillaceae</taxon>
        <taxon>Paenibacillus</taxon>
    </lineage>
</organism>
<dbReference type="EMBL" id="JBHUME010000008">
    <property type="protein sequence ID" value="MFD2613760.1"/>
    <property type="molecule type" value="Genomic_DNA"/>
</dbReference>
<reference evidence="2" key="1">
    <citation type="journal article" date="2019" name="Int. J. Syst. Evol. Microbiol.">
        <title>The Global Catalogue of Microorganisms (GCM) 10K type strain sequencing project: providing services to taxonomists for standard genome sequencing and annotation.</title>
        <authorList>
            <consortium name="The Broad Institute Genomics Platform"/>
            <consortium name="The Broad Institute Genome Sequencing Center for Infectious Disease"/>
            <person name="Wu L."/>
            <person name="Ma J."/>
        </authorList>
    </citation>
    <scope>NUCLEOTIDE SEQUENCE [LARGE SCALE GENOMIC DNA]</scope>
    <source>
        <strain evidence="2">KCTC 3950</strain>
    </source>
</reference>
<sequence length="123" mass="14316">MEQLPLVRQLDMAFKRLYGEMDFLSSGTVFVQIRNNSIGKFGIRHNPVESRDGVLHETKGLTEAQKKSFAEMAVHSLKMKKHWTHGEIYYDFTVRQNVLVTSVQFESNYNMANLLTEISQNRY</sequence>
<name>A0ABW5PH07_9BACL</name>
<gene>
    <name evidence="1" type="ORF">ACFSUF_15110</name>
</gene>
<accession>A0ABW5PH07</accession>
<evidence type="ECO:0000313" key="2">
    <source>
        <dbReference type="Proteomes" id="UP001597541"/>
    </source>
</evidence>
<protein>
    <submittedName>
        <fullName evidence="1">O-methyltransferase</fullName>
    </submittedName>
</protein>
<comment type="caution">
    <text evidence="1">The sequence shown here is derived from an EMBL/GenBank/DDBJ whole genome shotgun (WGS) entry which is preliminary data.</text>
</comment>